<feature type="compositionally biased region" description="Basic and acidic residues" evidence="9">
    <location>
        <begin position="93"/>
        <end position="119"/>
    </location>
</feature>
<evidence type="ECO:0000259" key="10">
    <source>
        <dbReference type="PROSITE" id="PS50235"/>
    </source>
</evidence>
<dbReference type="CTD" id="42935"/>
<dbReference type="PANTHER" id="PTHR24006">
    <property type="entry name" value="UBIQUITIN CARBOXYL-TERMINAL HYDROLASE"/>
    <property type="match status" value="1"/>
</dbReference>
<dbReference type="InterPro" id="IPR018200">
    <property type="entry name" value="USP_CS"/>
</dbReference>
<feature type="region of interest" description="Disordered" evidence="9">
    <location>
        <begin position="2261"/>
        <end position="2298"/>
    </location>
</feature>
<evidence type="ECO:0000313" key="11">
    <source>
        <dbReference type="Proteomes" id="UP000515158"/>
    </source>
</evidence>
<comment type="catalytic activity">
    <reaction evidence="1">
        <text>Thiol-dependent hydrolysis of ester, thioester, amide, peptide and isopeptide bonds formed by the C-terminal Gly of ubiquitin (a 76-residue protein attached to proteins as an intracellular targeting signal).</text>
        <dbReference type="EC" id="3.4.19.12"/>
    </reaction>
</comment>
<dbReference type="InterPro" id="IPR021905">
    <property type="entry name" value="DUF3517"/>
</dbReference>
<evidence type="ECO:0000256" key="1">
    <source>
        <dbReference type="ARBA" id="ARBA00000707"/>
    </source>
</evidence>
<feature type="compositionally biased region" description="Basic residues" evidence="9">
    <location>
        <begin position="1685"/>
        <end position="1694"/>
    </location>
</feature>
<keyword evidence="6 12" id="KW-0378">Hydrolase</keyword>
<feature type="domain" description="USP" evidence="10">
    <location>
        <begin position="2028"/>
        <end position="2396"/>
    </location>
</feature>
<feature type="compositionally biased region" description="Basic and acidic residues" evidence="9">
    <location>
        <begin position="695"/>
        <end position="727"/>
    </location>
</feature>
<dbReference type="GO" id="GO:0016579">
    <property type="term" value="P:protein deubiquitination"/>
    <property type="evidence" value="ECO:0007669"/>
    <property type="project" value="InterPro"/>
</dbReference>
<keyword evidence="8" id="KW-0175">Coiled coil</keyword>
<keyword evidence="5" id="KW-0833">Ubl conjugation pathway</keyword>
<feature type="compositionally biased region" description="Basic and acidic residues" evidence="9">
    <location>
        <begin position="136"/>
        <end position="149"/>
    </location>
</feature>
<feature type="compositionally biased region" description="Polar residues" evidence="9">
    <location>
        <begin position="3559"/>
        <end position="3569"/>
    </location>
</feature>
<dbReference type="GO" id="GO:0004843">
    <property type="term" value="F:cysteine-type deubiquitinase activity"/>
    <property type="evidence" value="ECO:0007669"/>
    <property type="project" value="UniProtKB-EC"/>
</dbReference>
<dbReference type="Pfam" id="PF12030">
    <property type="entry name" value="DUF3517"/>
    <property type="match status" value="1"/>
</dbReference>
<feature type="region of interest" description="Disordered" evidence="9">
    <location>
        <begin position="809"/>
        <end position="843"/>
    </location>
</feature>
<evidence type="ECO:0000256" key="9">
    <source>
        <dbReference type="SAM" id="MobiDB-lite"/>
    </source>
</evidence>
<evidence type="ECO:0000256" key="5">
    <source>
        <dbReference type="ARBA" id="ARBA00022786"/>
    </source>
</evidence>
<feature type="compositionally biased region" description="Acidic residues" evidence="9">
    <location>
        <begin position="661"/>
        <end position="676"/>
    </location>
</feature>
<sequence>MKMCDICADFLELLQTYEEKIANENEERPFLQKSELEVVLQYVQSWTQRQCMCCFREAKNYERFGAITQSIVLMAIKQLRDLKDDLSLKLKADKSSETPEKKQDVSDAAEKSEDKKVEDNSLLTSERSIPVVNGEKSAEGTTDVKKDQVDQNYSGSDKIPSSCNPQSNPQEKTDTSSKTDNLKPVVNEDQNKLNVQEKWSFEEIEKLLNFVSKVFLLNFPLYVVYKHSLQAKLEEVSTQEMNSITVFCDLHDTEIPLHLFRNVCVFCRAGGMLAMTQLFEQVEGMQLLPVSISHALIAIVCNLKLWLNFRSVVQLFVPLRAKVMRYMCSLSDKELRLPSIRTMADFMWSAVKDPMDSPVTFDVDGLNLAFKYFTSPTLTMRLSGIAQINSHITLFNEVCNNENIIEIENVGQKLSEWLIENQIIAHIFGPNLHVEVIKQSHMILTFLAMECRITNEHIDIIWQAAQLKHCSRQVHDLLPPLIKHLEVGPVLHLYSLLCRLEPKEHSEQSLYLASALIKFIWSSSTGTNPLHGTSHVGHLHGHNHGHVHGLLSTDGVVGSAAGLLGLGGLTDLSKVPMPGLDCRVVSSPFSSCDNSASMEPSNSDDDQGESSAQSDGHKSQSETSDGPSPCKQPRKHRKHVRHRHSTGNGEDSSDDSLKIEDLDEDEEEEEEEEDEDHSTAVVSPKAMSHAPKPVDLSEKTKLIGKNDLEGKELRAEISDRTSAKMDKDPEESTLTNKLNRVGKCSDNDMDADVEDEVVPGTTHGTNKRKRIVYPGRKRPRKAISGKTRNVEKMKSDKGMEVMMCYEDELDEEDDEETGTDADDDCSNMSTSMRESPAEATTPEKSAKALDLIRQHMGHDHHPDASLTQGAVMTELASLVEGSQYTSPHEIHECRPFIKSFPQRLLAGCLPTWHFSARRLDMMDDLLSEPEGSYSSRMSTKSEKNLADFEGEESNCDEELAQLAARAHQLSQMGMQCFNQHSPKLCNRLGIREGARDQRLRSQFDMECVCKPGSTLLWDLLQDDKIGQLGEGLAIEAEKALSNLLCFNTERLIRMKFIEGCLQNIANNWSVVVSLRMLPKLLTSFQHVRNMDTHQVAMWAEQEHSMMEHFFANLEHYTNQCNKEGLSESLYSHQVQIQVRLQFLTSLFSPHGSPMAFRLTVNQLDVLWKCLATDEHCSDELFAWLLRQSKSKDLHALSTESLKHLYLHKLPSLPPDTISMTALSLYQQLCNMARVAAQHFDSEPIGMEYLWKIALRANNTDVSMAAIQYLNCYYMGRQLEQECEFVSQCMAHLVAATADLATAEEASLLCIQRALLLLKTHLETFRKRYAYHLRRWALEGRGVGSHVQLLSGERGCQTIKVVIQPAGVAEKVTLELLSSDYIADLRAEVAKWWESVQPSPALGTLLSEGPLRMITQGQELITDFDEKTLQEMGFKDMQMVFISMGASRPQKKRDSIDSPSVLPPPPRECLPTLLLLQPQYFEHLFTLMQTLSSMKTSDKGGKQIPHTKAQVLSRRVWDILTLLPTSPTLMRGFESLGELVDDGKNGESGERPSLETLLDPSSPQKLMYSLYIVESLSRSSGSISSAKNNVKLSEGENEAPTCVNGKGSSSRSWSQVYVKHGGLRHLFDIFMSGVLQRSGGDGSEWQQDCLACLLKLLCHLGMAHPEENERERSFESQSDSKETVRGTKKQRRMRKSSAEKLVVPKLNDTMLQMMKVDVVMPQLTTILHEASLPRDPNHYKTGFWGRAQVVHYAMALLVSWVHSEDGARQALFQQPYFASWLQRLVLEDPEPAVRREVCTALYRLCLGSPGSHSSSSSAPTISAPMLAQLLQFLPIAECMRPPRMENHPEDGKEPYGPACRDYFWLMCRLVDSLPEEFVRESIDDPNNCIFGIDGLARQLVLAVLRRDFLETRHNTIEDDGLVGLLNLATVTFKHRPPLASSKEGQEFLSEVFEFLFALPNPKKRHFPKCKSQTSRSAAYDLLVELVRGSPENYHILHEKLLEQHKPGPHSPYPWDYWPHEDGRSDCGYVGLTNLGATCYMASCMQHLYMMPQARTSILEALPTNSKHEQTLRELQRMFAYLLESERKAYNPRSFCKVYTMDHQPLNTGEQKDMAEFFIDLVSKLEEMTPELKKLVKSLFGGVISNNVVSLDCDHVSRTVEEFYTVRCQVADMRNLYESLDEVTVKDTLEGDNMYTCSQCGKKVRAEKRACFKKLPHIMCFNTMRYTFNMVTMLKEKVNTHFSFPMRLDMSGYVEQKLMPHRYQEEKKKAKQQKMEQALGDGQQAENCDQTNKAENCDSENEEFRERYDYDLIGVTVHTGTADGGHYYSFIRDRTTPNKDKWFFFNDAEVKPFDPNQLASECFGGEMTSKTYDSVTDKFMDFSFEKTNSAYMLFYERCSLPEAERRFSKESDVDAPETSSQANQSPPPASNSCDAMASFELNKELEDWIWQDNMHFLRDKNIFEHNYFNFMWQICGYIPQTLISLQSDITEMAAQLSTTFFLETFIHAKEKPTMVQWVELLTKQFNASQAACEWFLEHVAHNDWWPVQILIKCPNQMVRQMFQRLSIHVISQLRSSHAPLYLKMDSDDDGSEEMDPDKIGYLSCVTKFIRMLLSLMEHGAKTHLKHLTEYFALFLEFSKMGEEECQFLISVHAISTMVNFYLGQKSHEYVEVVSEEEDDEDVTPLPTDKYKPASLEKMITLVATLVEKSRGLDRNLQLSTLDFNAFAGGKGFPFLYQQIKDCINLQQTRNLIHSLCRWNERLAQHIVGMIFQAIMKHSEICQPFFKILTLLVETNGTPTGLPCFSQLVLARIWDVAEYCPQATLEWLSAQVPRNKLVHNWVLQGLDTWVEHFLIGHNNQRVRSAAAYLLASLVPNQTFRQGFRTARPMPSQYKEILNSPEALSVLHKVLGVLFRLLKPARHYADCQTHGTNKLTAYFTLFSYCCVSNDEKLMLQPYFMDLWNLFHPKLSEPAVPIHHNKQALLLFWHHVSEGCPKNVESILNNASILKNIAFNYILADHEDQEVVLFNRTMLPAYYGLLKLCCLQSRSFTRQLAAHQNVNWALKNITPHPTQYTLAVEELFKLMELFVMKHSDSTEQDIHEINTFRKHTIQLYLQILDGRSMWATLIQAYKILVENDEDRLTILHHNNGLQMFFEAFHTLHVMYHEATACHVSGDLLELMTALLELLKCLQLSRDQRGGQEMEPPNPVQLILGCKEWMDVLRKLATLLNSYNSDEMRKLSLDLLAQMAILIPNEVTQVVGPLLLHCHSAVQENHNPVPMGPFFPRSGGKQATLVMKASSRPVRPMVQMSVPHNQLEPARGVDPVYDQALEDYFGPYHNFLDTLCRIAIATGYMTDQLVVLSAMVGFEAVPLHFTRFPKLWLDIFHSQHIDRKYIVKLVNSNYFVDYVEAVLLDERSSLNIPVIYNFLSTYFPKVCKQVLTDQTLRVLQSIPGQLSELVGNMDVISDAARLNGDLRALLLVQRAVPPQPNASTSQAVPLSTTLSLLLKKILTARSNHLSDDNRPSDPPPKRRKISSGEEPSAKLEGSQNDVGAESAPDKELTTSCQNDCSSNSDKESTEPVDKGKAVSGDKQIAGTTAKDSDGLSGPASNAEENGGSGGTLAKESVTPSDKANAGATDKENAGAGPSEKEKENENAARGASPVAGATASSPVGPSAGSTSGSSVGLTTGCNVATNVSSCGPSCNAGNGPNGSCSGPNSGPVGGPCNGLEGLKDKSPLFWLDQLEKTVRDILDMLEVKS</sequence>
<feature type="region of interest" description="Disordered" evidence="9">
    <location>
        <begin position="3512"/>
        <end position="3684"/>
    </location>
</feature>
<dbReference type="SUPFAM" id="SSF54001">
    <property type="entry name" value="Cysteine proteinases"/>
    <property type="match status" value="1"/>
</dbReference>
<feature type="compositionally biased region" description="Basic and acidic residues" evidence="9">
    <location>
        <begin position="1666"/>
        <end position="1684"/>
    </location>
</feature>
<dbReference type="RefSeq" id="XP_034239166.1">
    <property type="nucleotide sequence ID" value="XM_034383275.1"/>
</dbReference>
<dbReference type="Gene3D" id="3.90.70.10">
    <property type="entry name" value="Cysteine proteinases"/>
    <property type="match status" value="1"/>
</dbReference>
<feature type="compositionally biased region" description="Basic and acidic residues" evidence="9">
    <location>
        <begin position="171"/>
        <end position="181"/>
    </location>
</feature>
<feature type="compositionally biased region" description="Acidic residues" evidence="9">
    <location>
        <begin position="809"/>
        <end position="825"/>
    </location>
</feature>
<feature type="region of interest" description="Disordered" evidence="9">
    <location>
        <begin position="589"/>
        <end position="768"/>
    </location>
</feature>
<feature type="compositionally biased region" description="Basic and acidic residues" evidence="9">
    <location>
        <begin position="3570"/>
        <end position="3582"/>
    </location>
</feature>
<dbReference type="GeneID" id="117644085"/>
<dbReference type="InterPro" id="IPR016024">
    <property type="entry name" value="ARM-type_fold"/>
</dbReference>
<comment type="similarity">
    <text evidence="2">Belongs to the peptidase C19 family.</text>
</comment>
<organism evidence="12">
    <name type="scientific">Thrips palmi</name>
    <name type="common">Melon thrips</name>
    <dbReference type="NCBI Taxonomy" id="161013"/>
    <lineage>
        <taxon>Eukaryota</taxon>
        <taxon>Metazoa</taxon>
        <taxon>Ecdysozoa</taxon>
        <taxon>Arthropoda</taxon>
        <taxon>Hexapoda</taxon>
        <taxon>Insecta</taxon>
        <taxon>Pterygota</taxon>
        <taxon>Neoptera</taxon>
        <taxon>Paraneoptera</taxon>
        <taxon>Thysanoptera</taxon>
        <taxon>Terebrantia</taxon>
        <taxon>Thripoidea</taxon>
        <taxon>Thripidae</taxon>
        <taxon>Thrips</taxon>
    </lineage>
</organism>
<dbReference type="GO" id="GO:0009966">
    <property type="term" value="P:regulation of signal transduction"/>
    <property type="evidence" value="ECO:0007669"/>
    <property type="project" value="UniProtKB-ARBA"/>
</dbReference>
<dbReference type="PROSITE" id="PS00972">
    <property type="entry name" value="USP_1"/>
    <property type="match status" value="1"/>
</dbReference>
<dbReference type="InterPro" id="IPR038765">
    <property type="entry name" value="Papain-like_cys_pep_sf"/>
</dbReference>
<dbReference type="Pfam" id="PF00443">
    <property type="entry name" value="UCH"/>
    <property type="match status" value="1"/>
</dbReference>
<dbReference type="EC" id="3.4.19.12" evidence="3"/>
<proteinExistence type="inferred from homology"/>
<dbReference type="PROSITE" id="PS00973">
    <property type="entry name" value="USP_2"/>
    <property type="match status" value="1"/>
</dbReference>
<dbReference type="KEGG" id="tpal:117644085"/>
<keyword evidence="4" id="KW-0645">Protease</keyword>
<feature type="compositionally biased region" description="Polar residues" evidence="9">
    <location>
        <begin position="589"/>
        <end position="601"/>
    </location>
</feature>
<evidence type="ECO:0000256" key="2">
    <source>
        <dbReference type="ARBA" id="ARBA00009085"/>
    </source>
</evidence>
<dbReference type="FunFam" id="3.90.70.10:FF:000014">
    <property type="entry name" value="Ubiquitin carboxyl-terminal hydrolase 34"/>
    <property type="match status" value="1"/>
</dbReference>
<evidence type="ECO:0000256" key="8">
    <source>
        <dbReference type="SAM" id="Coils"/>
    </source>
</evidence>
<evidence type="ECO:0000256" key="7">
    <source>
        <dbReference type="ARBA" id="ARBA00022807"/>
    </source>
</evidence>
<dbReference type="InterPro" id="IPR050164">
    <property type="entry name" value="Peptidase_C19"/>
</dbReference>
<keyword evidence="11" id="KW-1185">Reference proteome</keyword>
<dbReference type="InterPro" id="IPR028889">
    <property type="entry name" value="USP"/>
</dbReference>
<name>A0A6P8YQE4_THRPL</name>
<evidence type="ECO:0000256" key="3">
    <source>
        <dbReference type="ARBA" id="ARBA00012759"/>
    </source>
</evidence>
<gene>
    <name evidence="12" type="primary">LOC117644085</name>
</gene>
<feature type="compositionally biased region" description="Basic residues" evidence="9">
    <location>
        <begin position="632"/>
        <end position="645"/>
    </location>
</feature>
<evidence type="ECO:0000256" key="6">
    <source>
        <dbReference type="ARBA" id="ARBA00022801"/>
    </source>
</evidence>
<feature type="region of interest" description="Disordered" evidence="9">
    <location>
        <begin position="93"/>
        <end position="183"/>
    </location>
</feature>
<dbReference type="OrthoDB" id="289038at2759"/>
<dbReference type="InParanoid" id="A0A6P8YQE4"/>
<evidence type="ECO:0000256" key="4">
    <source>
        <dbReference type="ARBA" id="ARBA00022670"/>
    </source>
</evidence>
<feature type="region of interest" description="Disordered" evidence="9">
    <location>
        <begin position="1666"/>
        <end position="1697"/>
    </location>
</feature>
<evidence type="ECO:0000313" key="12">
    <source>
        <dbReference type="RefSeq" id="XP_034239166.1"/>
    </source>
</evidence>
<dbReference type="GO" id="GO:0006508">
    <property type="term" value="P:proteolysis"/>
    <property type="evidence" value="ECO:0007669"/>
    <property type="project" value="UniProtKB-KW"/>
</dbReference>
<feature type="compositionally biased region" description="Acidic residues" evidence="9">
    <location>
        <begin position="747"/>
        <end position="757"/>
    </location>
</feature>
<feature type="compositionally biased region" description="Polar residues" evidence="9">
    <location>
        <begin position="150"/>
        <end position="170"/>
    </location>
</feature>
<dbReference type="FunCoup" id="A0A6P8YQE4">
    <property type="interactions" value="2277"/>
</dbReference>
<dbReference type="GO" id="GO:0005829">
    <property type="term" value="C:cytosol"/>
    <property type="evidence" value="ECO:0007669"/>
    <property type="project" value="TreeGrafter"/>
</dbReference>
<dbReference type="Proteomes" id="UP000515158">
    <property type="component" value="Unplaced"/>
</dbReference>
<feature type="compositionally biased region" description="Low complexity" evidence="9">
    <location>
        <begin position="3661"/>
        <end position="3684"/>
    </location>
</feature>
<feature type="region of interest" description="Disordered" evidence="9">
    <location>
        <begin position="3702"/>
        <end position="3721"/>
    </location>
</feature>
<accession>A0A6P8YQE4</accession>
<feature type="compositionally biased region" description="Basic and acidic residues" evidence="9">
    <location>
        <begin position="3634"/>
        <end position="3652"/>
    </location>
</feature>
<reference evidence="12" key="1">
    <citation type="submission" date="2025-08" db="UniProtKB">
        <authorList>
            <consortium name="RefSeq"/>
        </authorList>
    </citation>
    <scope>IDENTIFICATION</scope>
    <source>
        <tissue evidence="12">Total insect</tissue>
    </source>
</reference>
<dbReference type="PANTHER" id="PTHR24006:SF827">
    <property type="entry name" value="UBIQUITIN CARBOXYL-TERMINAL HYDROLASE 34"/>
    <property type="match status" value="1"/>
</dbReference>
<feature type="region of interest" description="Disordered" evidence="9">
    <location>
        <begin position="2404"/>
        <end position="2431"/>
    </location>
</feature>
<keyword evidence="7" id="KW-0788">Thiol protease</keyword>
<dbReference type="PROSITE" id="PS50235">
    <property type="entry name" value="USP_3"/>
    <property type="match status" value="1"/>
</dbReference>
<feature type="compositionally biased region" description="Polar residues" evidence="9">
    <location>
        <begin position="2282"/>
        <end position="2292"/>
    </location>
</feature>
<dbReference type="SUPFAM" id="SSF48371">
    <property type="entry name" value="ARM repeat"/>
    <property type="match status" value="2"/>
</dbReference>
<dbReference type="GO" id="GO:0005634">
    <property type="term" value="C:nucleus"/>
    <property type="evidence" value="ECO:0007669"/>
    <property type="project" value="TreeGrafter"/>
</dbReference>
<dbReference type="CDD" id="cd02659">
    <property type="entry name" value="peptidase_C19C"/>
    <property type="match status" value="1"/>
</dbReference>
<dbReference type="InterPro" id="IPR001394">
    <property type="entry name" value="Peptidase_C19_UCH"/>
</dbReference>
<protein>
    <recommendedName>
        <fullName evidence="3">ubiquitinyl hydrolase 1</fullName>
        <ecNumber evidence="3">3.4.19.12</ecNumber>
    </recommendedName>
</protein>
<feature type="compositionally biased region" description="Low complexity" evidence="9">
    <location>
        <begin position="3702"/>
        <end position="3716"/>
    </location>
</feature>
<feature type="coiled-coil region" evidence="8">
    <location>
        <begin position="7"/>
        <end position="34"/>
    </location>
</feature>